<accession>A0A7J0E3P9</accession>
<evidence type="ECO:0000313" key="2">
    <source>
        <dbReference type="Proteomes" id="UP000585474"/>
    </source>
</evidence>
<dbReference type="GO" id="GO:0016787">
    <property type="term" value="F:hydrolase activity"/>
    <property type="evidence" value="ECO:0007669"/>
    <property type="project" value="UniProtKB-KW"/>
</dbReference>
<dbReference type="EMBL" id="BJWL01000001">
    <property type="protein sequence ID" value="GFY81078.1"/>
    <property type="molecule type" value="Genomic_DNA"/>
</dbReference>
<keyword evidence="2" id="KW-1185">Reference proteome</keyword>
<keyword evidence="1" id="KW-0378">Hydrolase</keyword>
<gene>
    <name evidence="1" type="ORF">Acr_01g0008870</name>
</gene>
<protein>
    <submittedName>
        <fullName evidence="1">P-loop containing nucleoside triphosphate hydrolases superfamily protein</fullName>
    </submittedName>
</protein>
<dbReference type="Proteomes" id="UP000585474">
    <property type="component" value="Unassembled WGS sequence"/>
</dbReference>
<name>A0A7J0E3P9_9ERIC</name>
<sequence>MTFVFTKCDKMKGGKAKRPDENIRDFQELMRQTYRNILHGSGQTVPPVWAEMSFFCICHSYGTTGITRILVKYLQIYPLLEMVFDYGEMIEEHEMSVTNFYC</sequence>
<organism evidence="1 2">
    <name type="scientific">Actinidia rufa</name>
    <dbReference type="NCBI Taxonomy" id="165716"/>
    <lineage>
        <taxon>Eukaryota</taxon>
        <taxon>Viridiplantae</taxon>
        <taxon>Streptophyta</taxon>
        <taxon>Embryophyta</taxon>
        <taxon>Tracheophyta</taxon>
        <taxon>Spermatophyta</taxon>
        <taxon>Magnoliopsida</taxon>
        <taxon>eudicotyledons</taxon>
        <taxon>Gunneridae</taxon>
        <taxon>Pentapetalae</taxon>
        <taxon>asterids</taxon>
        <taxon>Ericales</taxon>
        <taxon>Actinidiaceae</taxon>
        <taxon>Actinidia</taxon>
    </lineage>
</organism>
<dbReference type="OrthoDB" id="1824874at2759"/>
<dbReference type="AlphaFoldDB" id="A0A7J0E3P9"/>
<evidence type="ECO:0000313" key="1">
    <source>
        <dbReference type="EMBL" id="GFY81078.1"/>
    </source>
</evidence>
<proteinExistence type="predicted"/>
<reference evidence="1 2" key="1">
    <citation type="submission" date="2019-07" db="EMBL/GenBank/DDBJ databases">
        <title>De Novo Assembly of kiwifruit Actinidia rufa.</title>
        <authorList>
            <person name="Sugita-Konishi S."/>
            <person name="Sato K."/>
            <person name="Mori E."/>
            <person name="Abe Y."/>
            <person name="Kisaki G."/>
            <person name="Hamano K."/>
            <person name="Suezawa K."/>
            <person name="Otani M."/>
            <person name="Fukuda T."/>
            <person name="Manabe T."/>
            <person name="Gomi K."/>
            <person name="Tabuchi M."/>
            <person name="Akimitsu K."/>
            <person name="Kataoka I."/>
        </authorList>
    </citation>
    <scope>NUCLEOTIDE SEQUENCE [LARGE SCALE GENOMIC DNA]</scope>
    <source>
        <strain evidence="2">cv. Fuchu</strain>
    </source>
</reference>
<comment type="caution">
    <text evidence="1">The sequence shown here is derived from an EMBL/GenBank/DDBJ whole genome shotgun (WGS) entry which is preliminary data.</text>
</comment>